<dbReference type="RefSeq" id="WP_101711730.1">
    <property type="nucleotide sequence ID" value="NZ_CP026100.1"/>
</dbReference>
<dbReference type="Proteomes" id="UP000234483">
    <property type="component" value="Unassembled WGS sequence"/>
</dbReference>
<dbReference type="KEGG" id="cfh:C1707_02210"/>
<protein>
    <submittedName>
        <fullName evidence="2">Uncharacterized protein</fullName>
    </submittedName>
</protein>
<reference evidence="1 4" key="2">
    <citation type="submission" date="2018-01" db="EMBL/GenBank/DDBJ databases">
        <title>Complete genome sequence of Caulobacter flavus RHGG3.</title>
        <authorList>
            <person name="Yang E."/>
        </authorList>
    </citation>
    <scope>NUCLEOTIDE SEQUENCE [LARGE SCALE GENOMIC DNA]</scope>
    <source>
        <strain evidence="1 4">RHGG3</strain>
    </source>
</reference>
<dbReference type="EMBL" id="PJRQ01000008">
    <property type="protein sequence ID" value="PLR19172.1"/>
    <property type="molecule type" value="Genomic_DNA"/>
</dbReference>
<sequence>MSAAQEPTFGLEVAIGSAAAAEVLINDVLLAKKAAGDPGALSLAIQSDVMPGRNIVEVLVGTATTGPRAAAAILPAGPSDLFVTLRLQLDRVSGEGPRFEIATEDLAEEDWRPAATGQPVALPHRMVLAFDAPAETPAPAWAAGEIMRQAEILNPVMAELDRLHTLLERRDVEGFTSAMLARYADVARAYPLRGTPRRLREEDAAELGQIVGSPGFAMLPIEHHDVRLRLSAGGRLATCVSRDGHPLLRARIDGLPVPIDMPVLFSLIDGRLQAVR</sequence>
<evidence type="ECO:0000313" key="1">
    <source>
        <dbReference type="EMBL" id="AYV45148.1"/>
    </source>
</evidence>
<evidence type="ECO:0000313" key="2">
    <source>
        <dbReference type="EMBL" id="PLR19172.1"/>
    </source>
</evidence>
<name>A0A2N5CZF2_9CAUL</name>
<accession>A0A2N5CZF2</accession>
<reference evidence="2 3" key="1">
    <citation type="submission" date="2017-12" db="EMBL/GenBank/DDBJ databases">
        <title>The genome sequence of Caulobacter flavus CGMCC1 15093.</title>
        <authorList>
            <person name="Gao J."/>
            <person name="Mao X."/>
            <person name="Sun J."/>
        </authorList>
    </citation>
    <scope>NUCLEOTIDE SEQUENCE [LARGE SCALE GENOMIC DNA]</scope>
    <source>
        <strain evidence="2 3">CGMCC1 15093</strain>
    </source>
</reference>
<dbReference type="AlphaFoldDB" id="A0A2N5CZF2"/>
<proteinExistence type="predicted"/>
<evidence type="ECO:0000313" key="3">
    <source>
        <dbReference type="Proteomes" id="UP000234483"/>
    </source>
</evidence>
<keyword evidence="4" id="KW-1185">Reference proteome</keyword>
<gene>
    <name evidence="1" type="ORF">C1707_02210</name>
    <name evidence="2" type="ORF">CFHF_03960</name>
</gene>
<organism evidence="2 3">
    <name type="scientific">Caulobacter flavus</name>
    <dbReference type="NCBI Taxonomy" id="1679497"/>
    <lineage>
        <taxon>Bacteria</taxon>
        <taxon>Pseudomonadati</taxon>
        <taxon>Pseudomonadota</taxon>
        <taxon>Alphaproteobacteria</taxon>
        <taxon>Caulobacterales</taxon>
        <taxon>Caulobacteraceae</taxon>
        <taxon>Caulobacter</taxon>
    </lineage>
</organism>
<evidence type="ECO:0000313" key="4">
    <source>
        <dbReference type="Proteomes" id="UP000281192"/>
    </source>
</evidence>
<dbReference type="Proteomes" id="UP000281192">
    <property type="component" value="Chromosome"/>
</dbReference>
<dbReference type="EMBL" id="CP026100">
    <property type="protein sequence ID" value="AYV45148.1"/>
    <property type="molecule type" value="Genomic_DNA"/>
</dbReference>